<feature type="non-terminal residue" evidence="2">
    <location>
        <position position="68"/>
    </location>
</feature>
<organism evidence="2">
    <name type="scientific">human gut metagenome</name>
    <dbReference type="NCBI Taxonomy" id="408170"/>
    <lineage>
        <taxon>unclassified sequences</taxon>
        <taxon>metagenomes</taxon>
        <taxon>organismal metagenomes</taxon>
    </lineage>
</organism>
<dbReference type="InterPro" id="IPR055247">
    <property type="entry name" value="InsJ-like_HTH"/>
</dbReference>
<feature type="domain" description="Insertion element IS150 protein InsJ-like helix-turn-helix" evidence="1">
    <location>
        <begin position="8"/>
        <end position="59"/>
    </location>
</feature>
<name>W1YIT8_9ZZZZ</name>
<protein>
    <submittedName>
        <fullName evidence="2">Transposase</fullName>
    </submittedName>
</protein>
<reference evidence="2" key="1">
    <citation type="submission" date="2013-12" db="EMBL/GenBank/DDBJ databases">
        <title>A Varibaculum cambriense genome reconstructed from a premature infant gut community with otherwise low bacterial novelty that shifts toward anaerobic metabolism during the third week of life.</title>
        <authorList>
            <person name="Brown C.T."/>
            <person name="Sharon I."/>
            <person name="Thomas B.C."/>
            <person name="Castelle C.J."/>
            <person name="Morowitz M.J."/>
            <person name="Banfield J.F."/>
        </authorList>
    </citation>
    <scope>NUCLEOTIDE SEQUENCE</scope>
</reference>
<accession>W1YIT8</accession>
<dbReference type="Pfam" id="PF13518">
    <property type="entry name" value="HTH_28"/>
    <property type="match status" value="1"/>
</dbReference>
<dbReference type="GO" id="GO:0043565">
    <property type="term" value="F:sequence-specific DNA binding"/>
    <property type="evidence" value="ECO:0007669"/>
    <property type="project" value="InterPro"/>
</dbReference>
<dbReference type="InterPro" id="IPR010921">
    <property type="entry name" value="Trp_repressor/repl_initiator"/>
</dbReference>
<sequence length="68" mass="7879">MAKYSFEFKLKLVHDYLSGQGGLRFLAKKYGFKDSSQISKWINAYKELGEEGLLRSRKNKNYSVAIIN</sequence>
<evidence type="ECO:0000313" key="2">
    <source>
        <dbReference type="EMBL" id="ETJ42443.1"/>
    </source>
</evidence>
<gene>
    <name evidence="2" type="ORF">Q604_UNBC03592G0001</name>
</gene>
<dbReference type="EMBL" id="AZMM01003592">
    <property type="protein sequence ID" value="ETJ42443.1"/>
    <property type="molecule type" value="Genomic_DNA"/>
</dbReference>
<comment type="caution">
    <text evidence="2">The sequence shown here is derived from an EMBL/GenBank/DDBJ whole genome shotgun (WGS) entry which is preliminary data.</text>
</comment>
<dbReference type="Gene3D" id="1.10.10.10">
    <property type="entry name" value="Winged helix-like DNA-binding domain superfamily/Winged helix DNA-binding domain"/>
    <property type="match status" value="1"/>
</dbReference>
<proteinExistence type="predicted"/>
<dbReference type="SUPFAM" id="SSF48295">
    <property type="entry name" value="TrpR-like"/>
    <property type="match status" value="1"/>
</dbReference>
<dbReference type="AlphaFoldDB" id="W1YIT8"/>
<evidence type="ECO:0000259" key="1">
    <source>
        <dbReference type="Pfam" id="PF13518"/>
    </source>
</evidence>
<dbReference type="InterPro" id="IPR036388">
    <property type="entry name" value="WH-like_DNA-bd_sf"/>
</dbReference>